<evidence type="ECO:0000256" key="2">
    <source>
        <dbReference type="SAM" id="MobiDB-lite"/>
    </source>
</evidence>
<keyword evidence="4" id="KW-1185">Reference proteome</keyword>
<dbReference type="AlphaFoldDB" id="A0AAV5CAZ0"/>
<dbReference type="Proteomes" id="UP001054889">
    <property type="component" value="Unassembled WGS sequence"/>
</dbReference>
<protein>
    <submittedName>
        <fullName evidence="3">Uncharacterized protein</fullName>
    </submittedName>
</protein>
<dbReference type="GO" id="GO:0080044">
    <property type="term" value="F:quercetin 7-O-glucosyltransferase activity"/>
    <property type="evidence" value="ECO:0007669"/>
    <property type="project" value="TreeGrafter"/>
</dbReference>
<evidence type="ECO:0000256" key="1">
    <source>
        <dbReference type="ARBA" id="ARBA00009995"/>
    </source>
</evidence>
<comment type="similarity">
    <text evidence="1">Belongs to the UDP-glycosyltransferase family.</text>
</comment>
<comment type="caution">
    <text evidence="3">The sequence shown here is derived from an EMBL/GenBank/DDBJ whole genome shotgun (WGS) entry which is preliminary data.</text>
</comment>
<dbReference type="PANTHER" id="PTHR11926:SF1537">
    <property type="entry name" value="OS08G0168700 PROTEIN"/>
    <property type="match status" value="1"/>
</dbReference>
<reference evidence="3" key="1">
    <citation type="journal article" date="2018" name="DNA Res.">
        <title>Multiple hybrid de novo genome assembly of finger millet, an orphan allotetraploid crop.</title>
        <authorList>
            <person name="Hatakeyama M."/>
            <person name="Aluri S."/>
            <person name="Balachadran M.T."/>
            <person name="Sivarajan S.R."/>
            <person name="Patrignani A."/>
            <person name="Gruter S."/>
            <person name="Poveda L."/>
            <person name="Shimizu-Inatsugi R."/>
            <person name="Baeten J."/>
            <person name="Francoijs K.J."/>
            <person name="Nataraja K.N."/>
            <person name="Reddy Y.A.N."/>
            <person name="Phadnis S."/>
            <person name="Ravikumar R.L."/>
            <person name="Schlapbach R."/>
            <person name="Sreeman S.M."/>
            <person name="Shimizu K.K."/>
        </authorList>
    </citation>
    <scope>NUCLEOTIDE SEQUENCE</scope>
</reference>
<evidence type="ECO:0000313" key="3">
    <source>
        <dbReference type="EMBL" id="GJM95433.1"/>
    </source>
</evidence>
<proteinExistence type="inferred from homology"/>
<dbReference type="EMBL" id="BQKI01000005">
    <property type="protein sequence ID" value="GJM95433.1"/>
    <property type="molecule type" value="Genomic_DNA"/>
</dbReference>
<accession>A0AAV5CAZ0</accession>
<evidence type="ECO:0000313" key="4">
    <source>
        <dbReference type="Proteomes" id="UP001054889"/>
    </source>
</evidence>
<reference evidence="3" key="2">
    <citation type="submission" date="2021-12" db="EMBL/GenBank/DDBJ databases">
        <title>Resequencing data analysis of finger millet.</title>
        <authorList>
            <person name="Hatakeyama M."/>
            <person name="Aluri S."/>
            <person name="Balachadran M.T."/>
            <person name="Sivarajan S.R."/>
            <person name="Poveda L."/>
            <person name="Shimizu-Inatsugi R."/>
            <person name="Schlapbach R."/>
            <person name="Sreeman S.M."/>
            <person name="Shimizu K.K."/>
        </authorList>
    </citation>
    <scope>NUCLEOTIDE SEQUENCE</scope>
</reference>
<feature type="region of interest" description="Disordered" evidence="2">
    <location>
        <begin position="98"/>
        <end position="134"/>
    </location>
</feature>
<dbReference type="PANTHER" id="PTHR11926">
    <property type="entry name" value="GLUCOSYL/GLUCURONOSYL TRANSFERASES"/>
    <property type="match status" value="1"/>
</dbReference>
<gene>
    <name evidence="3" type="primary">ga12169</name>
    <name evidence="3" type="ORF">PR202_ga12169</name>
</gene>
<dbReference type="Gene3D" id="3.40.50.2000">
    <property type="entry name" value="Glycogen Phosphorylase B"/>
    <property type="match status" value="1"/>
</dbReference>
<dbReference type="GO" id="GO:0080043">
    <property type="term" value="F:quercetin 3-O-glucosyltransferase activity"/>
    <property type="evidence" value="ECO:0007669"/>
    <property type="project" value="TreeGrafter"/>
</dbReference>
<organism evidence="3 4">
    <name type="scientific">Eleusine coracana subsp. coracana</name>
    <dbReference type="NCBI Taxonomy" id="191504"/>
    <lineage>
        <taxon>Eukaryota</taxon>
        <taxon>Viridiplantae</taxon>
        <taxon>Streptophyta</taxon>
        <taxon>Embryophyta</taxon>
        <taxon>Tracheophyta</taxon>
        <taxon>Spermatophyta</taxon>
        <taxon>Magnoliopsida</taxon>
        <taxon>Liliopsida</taxon>
        <taxon>Poales</taxon>
        <taxon>Poaceae</taxon>
        <taxon>PACMAD clade</taxon>
        <taxon>Chloridoideae</taxon>
        <taxon>Cynodonteae</taxon>
        <taxon>Eleusininae</taxon>
        <taxon>Eleusine</taxon>
    </lineage>
</organism>
<name>A0AAV5CAZ0_ELECO</name>
<dbReference type="SUPFAM" id="SSF53756">
    <property type="entry name" value="UDP-Glycosyltransferase/glycogen phosphorylase"/>
    <property type="match status" value="1"/>
</dbReference>
<sequence>MAPTVTAPRPHAVIVPYPCSGNINPALQLAKLLHGEGVHVTFVNTEHNQRRMEEAASVGGAANGAGGSSSFRFETIPDGLSDAERAVQDYGLGLSVATSTLRRPAAGPRRPAQRHPRRPAGYLRRPHLLDELRA</sequence>
<feature type="region of interest" description="Disordered" evidence="2">
    <location>
        <begin position="51"/>
        <end position="70"/>
    </location>
</feature>